<sequence>MFVCSCNDRNREQIHLQRRQALRNRQRDAAISGKSIRSVIETEVEDNPTTCPHLTCVRMTPRLKNPETADVYHRLSQGDESIKRIDKEKPPPAIEIATETNHSSEVSSE</sequence>
<proteinExistence type="predicted"/>
<evidence type="ECO:0000256" key="1">
    <source>
        <dbReference type="SAM" id="MobiDB-lite"/>
    </source>
</evidence>
<name>A0A9P1IUB6_9PELO</name>
<organism evidence="2 3">
    <name type="scientific">Caenorhabditis angaria</name>
    <dbReference type="NCBI Taxonomy" id="860376"/>
    <lineage>
        <taxon>Eukaryota</taxon>
        <taxon>Metazoa</taxon>
        <taxon>Ecdysozoa</taxon>
        <taxon>Nematoda</taxon>
        <taxon>Chromadorea</taxon>
        <taxon>Rhabditida</taxon>
        <taxon>Rhabditina</taxon>
        <taxon>Rhabditomorpha</taxon>
        <taxon>Rhabditoidea</taxon>
        <taxon>Rhabditidae</taxon>
        <taxon>Peloderinae</taxon>
        <taxon>Caenorhabditis</taxon>
    </lineage>
</organism>
<dbReference type="Proteomes" id="UP001152747">
    <property type="component" value="Unassembled WGS sequence"/>
</dbReference>
<dbReference type="AlphaFoldDB" id="A0A9P1IUB6"/>
<keyword evidence="3" id="KW-1185">Reference proteome</keyword>
<evidence type="ECO:0000313" key="2">
    <source>
        <dbReference type="EMBL" id="CAI5451189.1"/>
    </source>
</evidence>
<comment type="caution">
    <text evidence="2">The sequence shown here is derived from an EMBL/GenBank/DDBJ whole genome shotgun (WGS) entry which is preliminary data.</text>
</comment>
<feature type="compositionally biased region" description="Basic and acidic residues" evidence="1">
    <location>
        <begin position="74"/>
        <end position="90"/>
    </location>
</feature>
<feature type="compositionally biased region" description="Polar residues" evidence="1">
    <location>
        <begin position="98"/>
        <end position="109"/>
    </location>
</feature>
<feature type="region of interest" description="Disordered" evidence="1">
    <location>
        <begin position="74"/>
        <end position="109"/>
    </location>
</feature>
<reference evidence="2" key="1">
    <citation type="submission" date="2022-11" db="EMBL/GenBank/DDBJ databases">
        <authorList>
            <person name="Kikuchi T."/>
        </authorList>
    </citation>
    <scope>NUCLEOTIDE SEQUENCE</scope>
    <source>
        <strain evidence="2">PS1010</strain>
    </source>
</reference>
<dbReference type="EMBL" id="CANHGI010000005">
    <property type="protein sequence ID" value="CAI5451189.1"/>
    <property type="molecule type" value="Genomic_DNA"/>
</dbReference>
<accession>A0A9P1IUB6</accession>
<evidence type="ECO:0000313" key="3">
    <source>
        <dbReference type="Proteomes" id="UP001152747"/>
    </source>
</evidence>
<dbReference type="OrthoDB" id="5855448at2759"/>
<protein>
    <submittedName>
        <fullName evidence="2">Uncharacterized protein</fullName>
    </submittedName>
</protein>
<gene>
    <name evidence="2" type="ORF">CAMP_LOCUS13826</name>
</gene>